<proteinExistence type="predicted"/>
<keyword evidence="1" id="KW-0812">Transmembrane</keyword>
<protein>
    <recommendedName>
        <fullName evidence="4">DUF2530 domain-containing protein</fullName>
    </recommendedName>
</protein>
<dbReference type="RefSeq" id="WP_188338083.1">
    <property type="nucleotide sequence ID" value="NZ_CP061281.1"/>
</dbReference>
<dbReference type="AlphaFoldDB" id="A0A7H1B9I3"/>
<organism evidence="2 3">
    <name type="scientific">Streptomyces xanthii</name>
    <dbReference type="NCBI Taxonomy" id="2768069"/>
    <lineage>
        <taxon>Bacteria</taxon>
        <taxon>Bacillati</taxon>
        <taxon>Actinomycetota</taxon>
        <taxon>Actinomycetes</taxon>
        <taxon>Kitasatosporales</taxon>
        <taxon>Streptomycetaceae</taxon>
        <taxon>Streptomyces</taxon>
    </lineage>
</organism>
<evidence type="ECO:0000313" key="2">
    <source>
        <dbReference type="EMBL" id="QNS05388.1"/>
    </source>
</evidence>
<reference evidence="2 3" key="1">
    <citation type="submission" date="2020-09" db="EMBL/GenBank/DDBJ databases">
        <title>A novel species.</title>
        <authorList>
            <person name="Gao J."/>
        </authorList>
    </citation>
    <scope>NUCLEOTIDE SEQUENCE [LARGE SCALE GENOMIC DNA]</scope>
    <source>
        <strain evidence="2 3">CRXT-Y-14</strain>
    </source>
</reference>
<evidence type="ECO:0008006" key="4">
    <source>
        <dbReference type="Google" id="ProtNLM"/>
    </source>
</evidence>
<keyword evidence="1" id="KW-0472">Membrane</keyword>
<evidence type="ECO:0000256" key="1">
    <source>
        <dbReference type="SAM" id="Phobius"/>
    </source>
</evidence>
<gene>
    <name evidence="2" type="ORF">IAG42_18495</name>
</gene>
<dbReference type="Proteomes" id="UP000516428">
    <property type="component" value="Chromosome"/>
</dbReference>
<evidence type="ECO:0000313" key="3">
    <source>
        <dbReference type="Proteomes" id="UP000516428"/>
    </source>
</evidence>
<sequence>MSTSPSRPPLRFEPARPAPGRRKVLAFLLGTLIWLAAGVLAVVLLGQSFILRHLLLAVLVSWCVFGIALAFGSASRRREEGKAP</sequence>
<dbReference type="KEGG" id="sxn:IAG42_18495"/>
<keyword evidence="3" id="KW-1185">Reference proteome</keyword>
<keyword evidence="1" id="KW-1133">Transmembrane helix</keyword>
<feature type="transmembrane region" description="Helical" evidence="1">
    <location>
        <begin position="50"/>
        <end position="72"/>
    </location>
</feature>
<feature type="transmembrane region" description="Helical" evidence="1">
    <location>
        <begin position="24"/>
        <end position="44"/>
    </location>
</feature>
<dbReference type="EMBL" id="CP061281">
    <property type="protein sequence ID" value="QNS05388.1"/>
    <property type="molecule type" value="Genomic_DNA"/>
</dbReference>
<name>A0A7H1B9I3_9ACTN</name>
<accession>A0A7H1B9I3</accession>